<feature type="domain" description="Amino acid transporter transmembrane" evidence="6">
    <location>
        <begin position="6"/>
        <end position="299"/>
    </location>
</feature>
<evidence type="ECO:0000313" key="7">
    <source>
        <dbReference type="EMBL" id="RWS26481.1"/>
    </source>
</evidence>
<feature type="transmembrane region" description="Helical" evidence="5">
    <location>
        <begin position="237"/>
        <end position="262"/>
    </location>
</feature>
<evidence type="ECO:0000256" key="3">
    <source>
        <dbReference type="ARBA" id="ARBA00022989"/>
    </source>
</evidence>
<protein>
    <submittedName>
        <fullName evidence="7">Putative sodium-coupled neutral amino acid transporter 7-like protein</fullName>
    </submittedName>
</protein>
<evidence type="ECO:0000259" key="6">
    <source>
        <dbReference type="Pfam" id="PF01490"/>
    </source>
</evidence>
<feature type="transmembrane region" description="Helical" evidence="5">
    <location>
        <begin position="162"/>
        <end position="179"/>
    </location>
</feature>
<dbReference type="OrthoDB" id="438545at2759"/>
<organism evidence="7 8">
    <name type="scientific">Leptotrombidium deliense</name>
    <dbReference type="NCBI Taxonomy" id="299467"/>
    <lineage>
        <taxon>Eukaryota</taxon>
        <taxon>Metazoa</taxon>
        <taxon>Ecdysozoa</taxon>
        <taxon>Arthropoda</taxon>
        <taxon>Chelicerata</taxon>
        <taxon>Arachnida</taxon>
        <taxon>Acari</taxon>
        <taxon>Acariformes</taxon>
        <taxon>Trombidiformes</taxon>
        <taxon>Prostigmata</taxon>
        <taxon>Anystina</taxon>
        <taxon>Parasitengona</taxon>
        <taxon>Trombiculoidea</taxon>
        <taxon>Trombiculidae</taxon>
        <taxon>Leptotrombidium</taxon>
    </lineage>
</organism>
<dbReference type="Pfam" id="PF01490">
    <property type="entry name" value="Aa_trans"/>
    <property type="match status" value="1"/>
</dbReference>
<sequence>MHILYWKEVFNNFCQFWYLDRKFTITVTAALFAPLCYLKQLSFLRHTGPLGIISMLYVVLLTVYQYFVAHNVNKGTIKTSADSFINVLSIIPVICFGYQVNEVIIPMYYSMKDRCMKNFYKSASLAWGTLIFMYCAVGYFGYMTFGSNVLPDIIQMFDAKDPLVIIGICALIIKMSVTYPQMSFVGRGAFIGVYSIVSKKSEKDLEKKEARRRYFISSLWFISTLFIGLFAPDIGIVIEILGVLSVANVFIFPSICLVCLTKRTDLRLTNFTKFAFVLGAIILTSFGIVVMILVVYQVYIDISTLGEQASAALCVA</sequence>
<reference evidence="7 8" key="1">
    <citation type="journal article" date="2018" name="Gigascience">
        <title>Genomes of trombidid mites reveal novel predicted allergens and laterally-transferred genes associated with secondary metabolism.</title>
        <authorList>
            <person name="Dong X."/>
            <person name="Chaisiri K."/>
            <person name="Xia D."/>
            <person name="Armstrong S.D."/>
            <person name="Fang Y."/>
            <person name="Donnelly M.J."/>
            <person name="Kadowaki T."/>
            <person name="McGarry J.W."/>
            <person name="Darby A.C."/>
            <person name="Makepeace B.L."/>
        </authorList>
    </citation>
    <scope>NUCLEOTIDE SEQUENCE [LARGE SCALE GENOMIC DNA]</scope>
    <source>
        <strain evidence="7">UoL-UT</strain>
    </source>
</reference>
<dbReference type="InterPro" id="IPR013057">
    <property type="entry name" value="AA_transpt_TM"/>
</dbReference>
<evidence type="ECO:0000256" key="2">
    <source>
        <dbReference type="ARBA" id="ARBA00022692"/>
    </source>
</evidence>
<dbReference type="EMBL" id="NCKV01002719">
    <property type="protein sequence ID" value="RWS26481.1"/>
    <property type="molecule type" value="Genomic_DNA"/>
</dbReference>
<dbReference type="GO" id="GO:0015179">
    <property type="term" value="F:L-amino acid transmembrane transporter activity"/>
    <property type="evidence" value="ECO:0007669"/>
    <property type="project" value="TreeGrafter"/>
</dbReference>
<evidence type="ECO:0000313" key="8">
    <source>
        <dbReference type="Proteomes" id="UP000288716"/>
    </source>
</evidence>
<name>A0A443SG35_9ACAR</name>
<keyword evidence="8" id="KW-1185">Reference proteome</keyword>
<dbReference type="Proteomes" id="UP000288716">
    <property type="component" value="Unassembled WGS sequence"/>
</dbReference>
<gene>
    <name evidence="7" type="ORF">B4U80_07552</name>
</gene>
<comment type="subcellular location">
    <subcellularLocation>
        <location evidence="1">Membrane</location>
        <topology evidence="1">Multi-pass membrane protein</topology>
    </subcellularLocation>
</comment>
<dbReference type="PANTHER" id="PTHR22950:SF652">
    <property type="entry name" value="TRANSMEMBRANE AMINO ACID TRANSPORTER FAMILY PROTEIN"/>
    <property type="match status" value="1"/>
</dbReference>
<keyword evidence="2 5" id="KW-0812">Transmembrane</keyword>
<dbReference type="AlphaFoldDB" id="A0A443SG35"/>
<keyword evidence="3 5" id="KW-1133">Transmembrane helix</keyword>
<keyword evidence="4 5" id="KW-0472">Membrane</keyword>
<accession>A0A443SG35</accession>
<dbReference type="VEuPathDB" id="VectorBase:LDEU005559"/>
<dbReference type="GO" id="GO:0016020">
    <property type="term" value="C:membrane"/>
    <property type="evidence" value="ECO:0007669"/>
    <property type="project" value="UniProtKB-SubCell"/>
</dbReference>
<dbReference type="PANTHER" id="PTHR22950">
    <property type="entry name" value="AMINO ACID TRANSPORTER"/>
    <property type="match status" value="1"/>
</dbReference>
<feature type="transmembrane region" description="Helical" evidence="5">
    <location>
        <begin position="50"/>
        <end position="67"/>
    </location>
</feature>
<comment type="caution">
    <text evidence="7">The sequence shown here is derived from an EMBL/GenBank/DDBJ whole genome shotgun (WGS) entry which is preliminary data.</text>
</comment>
<evidence type="ECO:0000256" key="5">
    <source>
        <dbReference type="SAM" id="Phobius"/>
    </source>
</evidence>
<dbReference type="STRING" id="299467.A0A443SG35"/>
<proteinExistence type="predicted"/>
<feature type="transmembrane region" description="Helical" evidence="5">
    <location>
        <begin position="274"/>
        <end position="299"/>
    </location>
</feature>
<evidence type="ECO:0000256" key="4">
    <source>
        <dbReference type="ARBA" id="ARBA00023136"/>
    </source>
</evidence>
<feature type="transmembrane region" description="Helical" evidence="5">
    <location>
        <begin position="87"/>
        <end position="111"/>
    </location>
</feature>
<feature type="transmembrane region" description="Helical" evidence="5">
    <location>
        <begin position="123"/>
        <end position="142"/>
    </location>
</feature>
<evidence type="ECO:0000256" key="1">
    <source>
        <dbReference type="ARBA" id="ARBA00004141"/>
    </source>
</evidence>
<feature type="transmembrane region" description="Helical" evidence="5">
    <location>
        <begin position="214"/>
        <end position="231"/>
    </location>
</feature>